<evidence type="ECO:0000256" key="1">
    <source>
        <dbReference type="ARBA" id="ARBA00013201"/>
    </source>
</evidence>
<keyword evidence="4" id="KW-0443">Lipid metabolism</keyword>
<dbReference type="OrthoDB" id="2363873at2759"/>
<evidence type="ECO:0000256" key="5">
    <source>
        <dbReference type="SAM" id="SignalP"/>
    </source>
</evidence>
<dbReference type="PANTHER" id="PTHR10272:SF14">
    <property type="entry name" value="PAF ACETYLHYDROLASE FAMILY PROTEIN"/>
    <property type="match status" value="1"/>
</dbReference>
<feature type="chain" id="PRO_5040329018" description="1-alkyl-2-acetylglycerophosphocholine esterase" evidence="5">
    <location>
        <begin position="22"/>
        <end position="410"/>
    </location>
</feature>
<evidence type="ECO:0000256" key="3">
    <source>
        <dbReference type="ARBA" id="ARBA00022963"/>
    </source>
</evidence>
<keyword evidence="3" id="KW-0442">Lipid degradation</keyword>
<evidence type="ECO:0000256" key="4">
    <source>
        <dbReference type="ARBA" id="ARBA00023098"/>
    </source>
</evidence>
<keyword evidence="2" id="KW-0378">Hydrolase</keyword>
<accession>A0A9P7AZM7</accession>
<protein>
    <recommendedName>
        <fullName evidence="1">1-alkyl-2-acetylglycerophosphocholine esterase</fullName>
        <ecNumber evidence="1">3.1.1.47</ecNumber>
    </recommendedName>
</protein>
<dbReference type="GO" id="GO:0003847">
    <property type="term" value="F:1-alkyl-2-acetylglycerophosphocholine esterase activity"/>
    <property type="evidence" value="ECO:0007669"/>
    <property type="project" value="UniProtKB-EC"/>
</dbReference>
<dbReference type="Gene3D" id="3.40.50.1820">
    <property type="entry name" value="alpha/beta hydrolase"/>
    <property type="match status" value="1"/>
</dbReference>
<name>A0A9P7AZM7_9HELO</name>
<gene>
    <name evidence="6" type="ORF">D0Z07_0823</name>
</gene>
<dbReference type="EMBL" id="VNKQ01000003">
    <property type="protein sequence ID" value="KAG0651883.1"/>
    <property type="molecule type" value="Genomic_DNA"/>
</dbReference>
<comment type="caution">
    <text evidence="6">The sequence shown here is derived from an EMBL/GenBank/DDBJ whole genome shotgun (WGS) entry which is preliminary data.</text>
</comment>
<organism evidence="6 7">
    <name type="scientific">Hyphodiscus hymeniophilus</name>
    <dbReference type="NCBI Taxonomy" id="353542"/>
    <lineage>
        <taxon>Eukaryota</taxon>
        <taxon>Fungi</taxon>
        <taxon>Dikarya</taxon>
        <taxon>Ascomycota</taxon>
        <taxon>Pezizomycotina</taxon>
        <taxon>Leotiomycetes</taxon>
        <taxon>Helotiales</taxon>
        <taxon>Hyphodiscaceae</taxon>
        <taxon>Hyphodiscus</taxon>
    </lineage>
</organism>
<reference evidence="6" key="1">
    <citation type="submission" date="2019-07" db="EMBL/GenBank/DDBJ databases">
        <title>Hyphodiscus hymeniophilus genome sequencing and assembly.</title>
        <authorList>
            <person name="Kramer G."/>
            <person name="Nodwell J."/>
        </authorList>
    </citation>
    <scope>NUCLEOTIDE SEQUENCE</scope>
    <source>
        <strain evidence="6">ATCC 34498</strain>
    </source>
</reference>
<evidence type="ECO:0000313" key="7">
    <source>
        <dbReference type="Proteomes" id="UP000785200"/>
    </source>
</evidence>
<dbReference type="PANTHER" id="PTHR10272">
    <property type="entry name" value="PLATELET-ACTIVATING FACTOR ACETYLHYDROLASE"/>
    <property type="match status" value="1"/>
</dbReference>
<dbReference type="InterPro" id="IPR029058">
    <property type="entry name" value="AB_hydrolase_fold"/>
</dbReference>
<dbReference type="Pfam" id="PF03403">
    <property type="entry name" value="PAF-AH_p_II"/>
    <property type="match status" value="1"/>
</dbReference>
<proteinExistence type="predicted"/>
<keyword evidence="5" id="KW-0732">Signal</keyword>
<dbReference type="EC" id="3.1.1.47" evidence="1"/>
<sequence>MFFHKVSLQILALCSFHLASSSPTHNVKLLPKPSGPFDVAINTMELIDHGRLDPFAPTNTSRRMMVSAVYPVENSHSNCRYPYMPPFTAKTEDEIFSFLPAGSYESLFLQVGCSSKPLADAPLVLFSPAQGNNRLDYGLIASNVASYGFTVITMDHPYIADLVEFSDGSYILAAPITAINLQEIIAEGTAAIVVQAQDTSFVLDQLANKTLLHQLIPGRTCELDASSVAMFGHSFGGATAAVAMVNDTRIKGGVDMDGAVFNASDTLDVGFDRPFLFFSHQNDTRFYNGTDLGDDFSAETWSALWSALTGWKLELELDHSLHYSFSDFPSQLETLGVRLPAVELVTLLSGNDTDIPAEAVQGIADSLLEAQRGMHAVVSYVVAFMEFVLKGKVEGLLCGPSERFPEVTFI</sequence>
<feature type="signal peptide" evidence="5">
    <location>
        <begin position="1"/>
        <end position="21"/>
    </location>
</feature>
<dbReference type="SUPFAM" id="SSF53474">
    <property type="entry name" value="alpha/beta-Hydrolases"/>
    <property type="match status" value="1"/>
</dbReference>
<dbReference type="GO" id="GO:0016042">
    <property type="term" value="P:lipid catabolic process"/>
    <property type="evidence" value="ECO:0007669"/>
    <property type="project" value="UniProtKB-KW"/>
</dbReference>
<dbReference type="AlphaFoldDB" id="A0A9P7AZM7"/>
<evidence type="ECO:0000313" key="6">
    <source>
        <dbReference type="EMBL" id="KAG0651883.1"/>
    </source>
</evidence>
<keyword evidence="7" id="KW-1185">Reference proteome</keyword>
<evidence type="ECO:0000256" key="2">
    <source>
        <dbReference type="ARBA" id="ARBA00022801"/>
    </source>
</evidence>
<dbReference type="Proteomes" id="UP000785200">
    <property type="component" value="Unassembled WGS sequence"/>
</dbReference>